<evidence type="ECO:0000259" key="2">
    <source>
        <dbReference type="Pfam" id="PF00144"/>
    </source>
</evidence>
<feature type="chain" id="PRO_5036781690" evidence="1">
    <location>
        <begin position="40"/>
        <end position="436"/>
    </location>
</feature>
<evidence type="ECO:0000313" key="4">
    <source>
        <dbReference type="Proteomes" id="UP000605361"/>
    </source>
</evidence>
<dbReference type="Proteomes" id="UP000605361">
    <property type="component" value="Unassembled WGS sequence"/>
</dbReference>
<name>A0A931A7A5_9ACTN</name>
<sequence length="436" mass="46751">MTINEAHLSRTNGLSRRRLLVAGATLPALALGASRPAFAATVQTAGVAPAALVGFDNVLKTYIVERGISCAQLAITKNGKLVLARAYRYSDDPSVPKFTPTSLFRIASLSKHITAVAIMRLAQDGKLSLGTSVATLLGLSTTADARLANVTVWRLLQHTGGWDRDISGDYLYNMDHTISRSLGVSLPITRDHIIQYACGRPLDFAPGSMYAYSNYGYMLLGMIVEKASGMAYESYVQQKILAPVGITRLRLGRTLKAQAAPGEVVYESAQTSKTVTDASGTIVPAPYGGFSMENRGPGGGWLASAVDLVRFARILDAPGTVLNATSIGRMVAKPEIGVTESGSWYGAGLWVRQVTGHLNTWHSGGLPGTYTYTARLQNGFTYAALFNRNQESGSLDFDVLSPRLADLGLGVGPLHELAHRRSSFSFSARYEHVTMS</sequence>
<evidence type="ECO:0000256" key="1">
    <source>
        <dbReference type="SAM" id="SignalP"/>
    </source>
</evidence>
<dbReference type="InterPro" id="IPR001466">
    <property type="entry name" value="Beta-lactam-related"/>
</dbReference>
<accession>A0A931A7A5</accession>
<dbReference type="PANTHER" id="PTHR46825:SF9">
    <property type="entry name" value="BETA-LACTAMASE-RELATED DOMAIN-CONTAINING PROTEIN"/>
    <property type="match status" value="1"/>
</dbReference>
<reference evidence="3" key="1">
    <citation type="submission" date="2020-11" db="EMBL/GenBank/DDBJ databases">
        <title>Whole-genome analyses of Nonomuraea sp. K274.</title>
        <authorList>
            <person name="Veyisoglu A."/>
        </authorList>
    </citation>
    <scope>NUCLEOTIDE SEQUENCE</scope>
    <source>
        <strain evidence="3">K274</strain>
    </source>
</reference>
<dbReference type="EMBL" id="JADOGI010000048">
    <property type="protein sequence ID" value="MBF8187576.1"/>
    <property type="molecule type" value="Genomic_DNA"/>
</dbReference>
<dbReference type="InterPro" id="IPR012338">
    <property type="entry name" value="Beta-lactam/transpept-like"/>
</dbReference>
<proteinExistence type="predicted"/>
<dbReference type="AlphaFoldDB" id="A0A931A7A5"/>
<gene>
    <name evidence="3" type="ORF">ITP53_17910</name>
</gene>
<keyword evidence="1" id="KW-0732">Signal</keyword>
<dbReference type="InterPro" id="IPR006311">
    <property type="entry name" value="TAT_signal"/>
</dbReference>
<dbReference type="PANTHER" id="PTHR46825">
    <property type="entry name" value="D-ALANYL-D-ALANINE-CARBOXYPEPTIDASE/ENDOPEPTIDASE AMPH"/>
    <property type="match status" value="1"/>
</dbReference>
<organism evidence="3 4">
    <name type="scientific">Nonomuraea cypriaca</name>
    <dbReference type="NCBI Taxonomy" id="1187855"/>
    <lineage>
        <taxon>Bacteria</taxon>
        <taxon>Bacillati</taxon>
        <taxon>Actinomycetota</taxon>
        <taxon>Actinomycetes</taxon>
        <taxon>Streptosporangiales</taxon>
        <taxon>Streptosporangiaceae</taxon>
        <taxon>Nonomuraea</taxon>
    </lineage>
</organism>
<evidence type="ECO:0000313" key="3">
    <source>
        <dbReference type="EMBL" id="MBF8187576.1"/>
    </source>
</evidence>
<dbReference type="PROSITE" id="PS51318">
    <property type="entry name" value="TAT"/>
    <property type="match status" value="1"/>
</dbReference>
<feature type="signal peptide" evidence="1">
    <location>
        <begin position="1"/>
        <end position="39"/>
    </location>
</feature>
<comment type="caution">
    <text evidence="3">The sequence shown here is derived from an EMBL/GenBank/DDBJ whole genome shotgun (WGS) entry which is preliminary data.</text>
</comment>
<dbReference type="Gene3D" id="3.40.710.10">
    <property type="entry name" value="DD-peptidase/beta-lactamase superfamily"/>
    <property type="match status" value="1"/>
</dbReference>
<feature type="domain" description="Beta-lactamase-related" evidence="2">
    <location>
        <begin position="55"/>
        <end position="392"/>
    </location>
</feature>
<protein>
    <submittedName>
        <fullName evidence="3">Beta-lactamase family protein</fullName>
    </submittedName>
</protein>
<keyword evidence="4" id="KW-1185">Reference proteome</keyword>
<dbReference type="SUPFAM" id="SSF56601">
    <property type="entry name" value="beta-lactamase/transpeptidase-like"/>
    <property type="match status" value="1"/>
</dbReference>
<dbReference type="RefSeq" id="WP_195896539.1">
    <property type="nucleotide sequence ID" value="NZ_JADOGI010000048.1"/>
</dbReference>
<dbReference type="Pfam" id="PF00144">
    <property type="entry name" value="Beta-lactamase"/>
    <property type="match status" value="1"/>
</dbReference>
<dbReference type="InterPro" id="IPR050491">
    <property type="entry name" value="AmpC-like"/>
</dbReference>